<dbReference type="PANTHER" id="PTHR13068">
    <property type="entry name" value="CGI-12 PROTEIN-RELATED"/>
    <property type="match status" value="1"/>
</dbReference>
<dbReference type="SMART" id="SM00733">
    <property type="entry name" value="Mterf"/>
    <property type="match status" value="7"/>
</dbReference>
<evidence type="ECO:0000256" key="1">
    <source>
        <dbReference type="ARBA" id="ARBA00007692"/>
    </source>
</evidence>
<keyword evidence="5" id="KW-1185">Reference proteome</keyword>
<dbReference type="AlphaFoldDB" id="A0A067L2B3"/>
<keyword evidence="2" id="KW-0804">Transcription</keyword>
<dbReference type="Proteomes" id="UP000027138">
    <property type="component" value="Unassembled WGS sequence"/>
</dbReference>
<dbReference type="InterPro" id="IPR038538">
    <property type="entry name" value="MTERF_sf"/>
</dbReference>
<dbReference type="Gene3D" id="1.25.70.10">
    <property type="entry name" value="Transcription termination factor 3, mitochondrial"/>
    <property type="match status" value="1"/>
</dbReference>
<keyword evidence="2" id="KW-0806">Transcription termination</keyword>
<dbReference type="Pfam" id="PF02536">
    <property type="entry name" value="mTERF"/>
    <property type="match status" value="1"/>
</dbReference>
<dbReference type="PANTHER" id="PTHR13068:SF130">
    <property type="entry name" value="TRANSCRIPTION TERMINATION FACTOR MTERF6, CHLOROPLASTIC_MITOCHONDRIAL-LIKE"/>
    <property type="match status" value="1"/>
</dbReference>
<name>A0A067L2B3_JATCU</name>
<gene>
    <name evidence="4" type="ORF">JCGZ_15770</name>
</gene>
<comment type="similarity">
    <text evidence="1">Belongs to the mTERF family.</text>
</comment>
<dbReference type="InterPro" id="IPR003690">
    <property type="entry name" value="MTERF"/>
</dbReference>
<evidence type="ECO:0000313" key="4">
    <source>
        <dbReference type="EMBL" id="KDP41363.1"/>
    </source>
</evidence>
<reference evidence="4 5" key="1">
    <citation type="journal article" date="2014" name="PLoS ONE">
        <title>Global Analysis of Gene Expression Profiles in Physic Nut (Jatropha curcas L.) Seedlings Exposed to Salt Stress.</title>
        <authorList>
            <person name="Zhang L."/>
            <person name="Zhang C."/>
            <person name="Wu P."/>
            <person name="Chen Y."/>
            <person name="Li M."/>
            <person name="Jiang H."/>
            <person name="Wu G."/>
        </authorList>
    </citation>
    <scope>NUCLEOTIDE SEQUENCE [LARGE SCALE GENOMIC DNA]</scope>
    <source>
        <strain evidence="5">cv. GZQX0401</strain>
        <tissue evidence="4">Young leaves</tissue>
    </source>
</reference>
<dbReference type="GO" id="GO:0006353">
    <property type="term" value="P:DNA-templated transcription termination"/>
    <property type="evidence" value="ECO:0007669"/>
    <property type="project" value="UniProtKB-KW"/>
</dbReference>
<organism evidence="4 5">
    <name type="scientific">Jatropha curcas</name>
    <name type="common">Barbados nut</name>
    <dbReference type="NCBI Taxonomy" id="180498"/>
    <lineage>
        <taxon>Eukaryota</taxon>
        <taxon>Viridiplantae</taxon>
        <taxon>Streptophyta</taxon>
        <taxon>Embryophyta</taxon>
        <taxon>Tracheophyta</taxon>
        <taxon>Spermatophyta</taxon>
        <taxon>Magnoliopsida</taxon>
        <taxon>eudicotyledons</taxon>
        <taxon>Gunneridae</taxon>
        <taxon>Pentapetalae</taxon>
        <taxon>rosids</taxon>
        <taxon>fabids</taxon>
        <taxon>Malpighiales</taxon>
        <taxon>Euphorbiaceae</taxon>
        <taxon>Crotonoideae</taxon>
        <taxon>Jatropheae</taxon>
        <taxon>Jatropha</taxon>
    </lineage>
</organism>
<keyword evidence="3" id="KW-0809">Transit peptide</keyword>
<protein>
    <submittedName>
        <fullName evidence="4">Uncharacterized protein</fullName>
    </submittedName>
</protein>
<dbReference type="STRING" id="180498.A0A067L2B3"/>
<dbReference type="FunFam" id="1.25.70.10:FF:000001">
    <property type="entry name" value="Mitochondrial transcription termination factor-like"/>
    <property type="match status" value="1"/>
</dbReference>
<evidence type="ECO:0000256" key="3">
    <source>
        <dbReference type="ARBA" id="ARBA00022946"/>
    </source>
</evidence>
<evidence type="ECO:0000313" key="5">
    <source>
        <dbReference type="Proteomes" id="UP000027138"/>
    </source>
</evidence>
<dbReference type="EMBL" id="KK914318">
    <property type="protein sequence ID" value="KDP41363.1"/>
    <property type="molecule type" value="Genomic_DNA"/>
</dbReference>
<dbReference type="OrthoDB" id="849847at2759"/>
<sequence>MIPSICRTLIWPSPKSSALVHKSPIPYPLFLFSFSTSIPQKTESKITIFNYLVTQQHFSPKFASSITSSTTKYLKKPQNADSVLSFLKESGFSKTHIERIVQKMPKLLSAKLEKTIKPKFKMFQDLGFDSTDLVEIISVSPWILAVSADNKLRPSILVLKNLLGSNANISALLKISSWFLKHDLGRTMIPNIEYLKSCGISLSQIFKYMHHFPRFFLLKPENIKGFVKRVDEMGVDRKSKNFLSAIKVVSSMTKEKWEHKLKLLREIGFSEEDILSVIRKAPRALASSEVKIEQVTQLLLSYEDTNITYIACHPDLLCWSVNQRLKPRLDVLKALKSKNLLKKIPSLTTVCKITNAQFSRKFVIPYSNELGDCSLARVLLVNNP</sequence>
<proteinExistence type="inferred from homology"/>
<keyword evidence="2" id="KW-0805">Transcription regulation</keyword>
<evidence type="ECO:0000256" key="2">
    <source>
        <dbReference type="ARBA" id="ARBA00022472"/>
    </source>
</evidence>
<dbReference type="GO" id="GO:0003676">
    <property type="term" value="F:nucleic acid binding"/>
    <property type="evidence" value="ECO:0007669"/>
    <property type="project" value="InterPro"/>
</dbReference>
<accession>A0A067L2B3</accession>